<organism evidence="1">
    <name type="scientific">Rhizophora mucronata</name>
    <name type="common">Asiatic mangrove</name>
    <dbReference type="NCBI Taxonomy" id="61149"/>
    <lineage>
        <taxon>Eukaryota</taxon>
        <taxon>Viridiplantae</taxon>
        <taxon>Streptophyta</taxon>
        <taxon>Embryophyta</taxon>
        <taxon>Tracheophyta</taxon>
        <taxon>Spermatophyta</taxon>
        <taxon>Magnoliopsida</taxon>
        <taxon>eudicotyledons</taxon>
        <taxon>Gunneridae</taxon>
        <taxon>Pentapetalae</taxon>
        <taxon>rosids</taxon>
        <taxon>fabids</taxon>
        <taxon>Malpighiales</taxon>
        <taxon>Rhizophoraceae</taxon>
        <taxon>Rhizophora</taxon>
    </lineage>
</organism>
<dbReference type="AlphaFoldDB" id="A0A2P2R1L6"/>
<accession>A0A2P2R1L6</accession>
<reference evidence="1" key="1">
    <citation type="submission" date="2018-02" db="EMBL/GenBank/DDBJ databases">
        <title>Rhizophora mucronata_Transcriptome.</title>
        <authorList>
            <person name="Meera S.P."/>
            <person name="Sreeshan A."/>
            <person name="Augustine A."/>
        </authorList>
    </citation>
    <scope>NUCLEOTIDE SEQUENCE</scope>
    <source>
        <tissue evidence="1">Leaf</tissue>
    </source>
</reference>
<proteinExistence type="predicted"/>
<dbReference type="EMBL" id="GGEC01092520">
    <property type="protein sequence ID" value="MBX73004.1"/>
    <property type="molecule type" value="Transcribed_RNA"/>
</dbReference>
<name>A0A2P2R1L6_RHIMU</name>
<evidence type="ECO:0000313" key="1">
    <source>
        <dbReference type="EMBL" id="MBX73004.1"/>
    </source>
</evidence>
<protein>
    <submittedName>
        <fullName evidence="1">Uncharacterized protein</fullName>
    </submittedName>
</protein>
<sequence>MPRRHRRRHKSSDIGPKLRSLLVLCPIAPWQRRTPRHLSRTDLAFPCHSLQ</sequence>